<keyword evidence="4 7" id="KW-0547">Nucleotide-binding</keyword>
<comment type="similarity">
    <text evidence="9">Belongs to the NAD synthetase family.</text>
</comment>
<name>A0A840L9S6_9BURK</name>
<dbReference type="PROSITE" id="PS50263">
    <property type="entry name" value="CN_HYDROLASE"/>
    <property type="match status" value="1"/>
</dbReference>
<feature type="binding site" evidence="7">
    <location>
        <position position="422"/>
    </location>
    <ligand>
        <name>deamido-NAD(+)</name>
        <dbReference type="ChEBI" id="CHEBI:58437"/>
        <note>ligand shared between two neighboring subunits</note>
    </ligand>
</feature>
<dbReference type="InterPro" id="IPR003694">
    <property type="entry name" value="NAD_synthase"/>
</dbReference>
<dbReference type="GO" id="GO:0005737">
    <property type="term" value="C:cytoplasm"/>
    <property type="evidence" value="ECO:0007669"/>
    <property type="project" value="InterPro"/>
</dbReference>
<feature type="active site" description="Nucleophile; for glutaminase activity" evidence="7">
    <location>
        <position position="173"/>
    </location>
</feature>
<reference evidence="11 12" key="1">
    <citation type="submission" date="2020-08" db="EMBL/GenBank/DDBJ databases">
        <title>Functional genomics of gut bacteria from endangered species of beetles.</title>
        <authorList>
            <person name="Carlos-Shanley C."/>
        </authorList>
    </citation>
    <scope>NUCLEOTIDE SEQUENCE [LARGE SCALE GENOMIC DNA]</scope>
    <source>
        <strain evidence="11 12">S00239</strain>
    </source>
</reference>
<dbReference type="InterPro" id="IPR014729">
    <property type="entry name" value="Rossmann-like_a/b/a_fold"/>
</dbReference>
<keyword evidence="6 7" id="KW-0520">NAD</keyword>
<comment type="caution">
    <text evidence="11">The sequence shown here is derived from an EMBL/GenBank/DDBJ whole genome shotgun (WGS) entry which is preliminary data.</text>
</comment>
<dbReference type="Proteomes" id="UP000562027">
    <property type="component" value="Unassembled WGS sequence"/>
</dbReference>
<evidence type="ECO:0000256" key="3">
    <source>
        <dbReference type="ARBA" id="ARBA00022598"/>
    </source>
</evidence>
<dbReference type="NCBIfam" id="TIGR00552">
    <property type="entry name" value="nadE"/>
    <property type="match status" value="1"/>
</dbReference>
<dbReference type="Pfam" id="PF02540">
    <property type="entry name" value="NAD_synthase"/>
    <property type="match status" value="1"/>
</dbReference>
<dbReference type="PANTHER" id="PTHR23090:SF9">
    <property type="entry name" value="GLUTAMINE-DEPENDENT NAD(+) SYNTHETASE"/>
    <property type="match status" value="1"/>
</dbReference>
<accession>A0A840L9S6</accession>
<dbReference type="GO" id="GO:0008795">
    <property type="term" value="F:NAD+ synthase activity"/>
    <property type="evidence" value="ECO:0007669"/>
    <property type="project" value="UniProtKB-UniRule"/>
</dbReference>
<dbReference type="SUPFAM" id="SSF56317">
    <property type="entry name" value="Carbon-nitrogen hydrolase"/>
    <property type="match status" value="1"/>
</dbReference>
<feature type="binding site" evidence="7">
    <location>
        <position position="199"/>
    </location>
    <ligand>
        <name>L-glutamine</name>
        <dbReference type="ChEBI" id="CHEBI:58359"/>
    </ligand>
</feature>
<evidence type="ECO:0000313" key="12">
    <source>
        <dbReference type="Proteomes" id="UP000562027"/>
    </source>
</evidence>
<evidence type="ECO:0000256" key="5">
    <source>
        <dbReference type="ARBA" id="ARBA00022840"/>
    </source>
</evidence>
<evidence type="ECO:0000313" key="11">
    <source>
        <dbReference type="EMBL" id="MBB4843515.1"/>
    </source>
</evidence>
<comment type="catalytic activity">
    <reaction evidence="7 8">
        <text>deamido-NAD(+) + L-glutamine + ATP + H2O = L-glutamate + AMP + diphosphate + NAD(+) + H(+)</text>
        <dbReference type="Rhea" id="RHEA:24384"/>
        <dbReference type="ChEBI" id="CHEBI:15377"/>
        <dbReference type="ChEBI" id="CHEBI:15378"/>
        <dbReference type="ChEBI" id="CHEBI:29985"/>
        <dbReference type="ChEBI" id="CHEBI:30616"/>
        <dbReference type="ChEBI" id="CHEBI:33019"/>
        <dbReference type="ChEBI" id="CHEBI:57540"/>
        <dbReference type="ChEBI" id="CHEBI:58359"/>
        <dbReference type="ChEBI" id="CHEBI:58437"/>
        <dbReference type="ChEBI" id="CHEBI:456215"/>
        <dbReference type="EC" id="6.3.5.1"/>
    </reaction>
</comment>
<dbReference type="GO" id="GO:0004359">
    <property type="term" value="F:glutaminase activity"/>
    <property type="evidence" value="ECO:0007669"/>
    <property type="project" value="InterPro"/>
</dbReference>
<dbReference type="InterPro" id="IPR036526">
    <property type="entry name" value="C-N_Hydrolase_sf"/>
</dbReference>
<evidence type="ECO:0000256" key="1">
    <source>
        <dbReference type="ARBA" id="ARBA00005188"/>
    </source>
</evidence>
<evidence type="ECO:0000256" key="4">
    <source>
        <dbReference type="ARBA" id="ARBA00022741"/>
    </source>
</evidence>
<dbReference type="InterPro" id="IPR003010">
    <property type="entry name" value="C-N_Hydrolase"/>
</dbReference>
<feature type="active site" description="Proton acceptor; for glutaminase activity" evidence="7">
    <location>
        <position position="43"/>
    </location>
</feature>
<dbReference type="SUPFAM" id="SSF52402">
    <property type="entry name" value="Adenine nucleotide alpha hydrolases-like"/>
    <property type="match status" value="1"/>
</dbReference>
<comment type="function">
    <text evidence="7">Catalyzes the ATP-dependent amidation of deamido-NAD to form NAD. Uses L-glutamine as a nitrogen source.</text>
</comment>
<keyword evidence="3 7" id="KW-0436">Ligase</keyword>
<dbReference type="PIRSF" id="PIRSF006630">
    <property type="entry name" value="NADS_GAT"/>
    <property type="match status" value="1"/>
</dbReference>
<proteinExistence type="inferred from homology"/>
<evidence type="ECO:0000256" key="8">
    <source>
        <dbReference type="PIRNR" id="PIRNR006630"/>
    </source>
</evidence>
<dbReference type="Gene3D" id="3.40.50.620">
    <property type="entry name" value="HUPs"/>
    <property type="match status" value="1"/>
</dbReference>
<feature type="binding site" evidence="7">
    <location>
        <position position="541"/>
    </location>
    <ligand>
        <name>deamido-NAD(+)</name>
        <dbReference type="ChEBI" id="CHEBI:58437"/>
        <note>ligand shared between two neighboring subunits</note>
    </ligand>
</feature>
<feature type="binding site" evidence="7">
    <location>
        <begin position="310"/>
        <end position="317"/>
    </location>
    <ligand>
        <name>ATP</name>
        <dbReference type="ChEBI" id="CHEBI:30616"/>
    </ligand>
</feature>
<dbReference type="AlphaFoldDB" id="A0A840L9S6"/>
<dbReference type="InterPro" id="IPR022310">
    <property type="entry name" value="NAD/GMP_synthase"/>
</dbReference>
<feature type="binding site" evidence="7">
    <location>
        <position position="205"/>
    </location>
    <ligand>
        <name>L-glutamine</name>
        <dbReference type="ChEBI" id="CHEBI:58359"/>
    </ligand>
</feature>
<feature type="active site" description="For glutaminase activity" evidence="7">
    <location>
        <position position="133"/>
    </location>
</feature>
<sequence>MSVKVALAQINVTVGDIQGNAQKVVDWGRRAHAAGARLLLTPELSLCGYPPEDLLLRPAFIQACDEAVAWIAAELRDCAGLHVVLGHPYQKPEQKAAEAAESEQARSKSWAVPDRFNAASVLAGGQVLQTYCKRELPNYQVFDERRYFVSGRDAGEAPVVFEVDGLRFGLNICEDAWFEEPAQAAKAAGAQVLCVLNASPFHLGKVEEREQRMAQRVAELGLPLLYSHLVGGQDEVVFDGASFALDAQGRVAARAPMFEEDLTLIEIDADGSVQGQVLPLPELEAQAWAALVTGVRDYVGKNGFPGALIGLSGGIDSALVLAVAVDALGADKVRTVMMPSPYTADISWIDARDMAERLGVRYDEKSIVPMFEAFNTSLADEFKGLPLDATEENIQARIRGTLLMALSNKFGAIVLTTGNKSEMATGYCTLYGDMAGGFAVIKDVAKTLVFRLARWKNQQPSLRADGTLGPVIPERIITRPPSAELRPDQKDQDSLPPYEVLDAILACYMEEDQSIAEIIAAGFASADVERVTRLIKINEYKRRQAPVGIRITHRAFGRDWRYPITSKFRA</sequence>
<dbReference type="InterPro" id="IPR014445">
    <property type="entry name" value="Gln-dep_NAD_synthase"/>
</dbReference>
<feature type="domain" description="CN hydrolase" evidence="10">
    <location>
        <begin position="3"/>
        <end position="269"/>
    </location>
</feature>
<evidence type="ECO:0000256" key="9">
    <source>
        <dbReference type="RuleBase" id="RU003811"/>
    </source>
</evidence>
<keyword evidence="12" id="KW-1185">Reference proteome</keyword>
<feature type="binding site" evidence="7">
    <location>
        <position position="417"/>
    </location>
    <ligand>
        <name>ATP</name>
        <dbReference type="ChEBI" id="CHEBI:30616"/>
    </ligand>
</feature>
<dbReference type="RefSeq" id="WP_184298892.1">
    <property type="nucleotide sequence ID" value="NZ_JACHLP010000004.1"/>
</dbReference>
<protein>
    <recommendedName>
        <fullName evidence="7 8">Glutamine-dependent NAD(+) synthetase</fullName>
        <ecNumber evidence="7 8">6.3.5.1</ecNumber>
    </recommendedName>
    <alternativeName>
        <fullName evidence="7 8">NAD(+) synthase [glutamine-hydrolyzing]</fullName>
    </alternativeName>
</protein>
<dbReference type="UniPathway" id="UPA00253">
    <property type="reaction ID" value="UER00334"/>
</dbReference>
<comment type="similarity">
    <text evidence="2 7 8">In the C-terminal section; belongs to the NAD synthetase family.</text>
</comment>
<evidence type="ECO:0000256" key="7">
    <source>
        <dbReference type="HAMAP-Rule" id="MF_02090"/>
    </source>
</evidence>
<evidence type="ECO:0000256" key="6">
    <source>
        <dbReference type="ARBA" id="ARBA00023027"/>
    </source>
</evidence>
<dbReference type="GO" id="GO:0003952">
    <property type="term" value="F:NAD+ synthase (glutamine-hydrolyzing) activity"/>
    <property type="evidence" value="ECO:0007669"/>
    <property type="project" value="UniProtKB-UniRule"/>
</dbReference>
<dbReference type="Pfam" id="PF00795">
    <property type="entry name" value="CN_hydrolase"/>
    <property type="match status" value="1"/>
</dbReference>
<dbReference type="CDD" id="cd00553">
    <property type="entry name" value="NAD_synthase"/>
    <property type="match status" value="1"/>
</dbReference>
<dbReference type="FunFam" id="3.40.50.620:FF:000106">
    <property type="entry name" value="Glutamine-dependent NAD(+) synthetase"/>
    <property type="match status" value="1"/>
</dbReference>
<gene>
    <name evidence="7" type="primary">nadE</name>
    <name evidence="11" type="ORF">HNP55_002038</name>
</gene>
<evidence type="ECO:0000256" key="2">
    <source>
        <dbReference type="ARBA" id="ARBA00007145"/>
    </source>
</evidence>
<dbReference type="NCBIfam" id="NF010588">
    <property type="entry name" value="PRK13981.1"/>
    <property type="match status" value="1"/>
</dbReference>
<dbReference type="GO" id="GO:0005524">
    <property type="term" value="F:ATP binding"/>
    <property type="evidence" value="ECO:0007669"/>
    <property type="project" value="UniProtKB-UniRule"/>
</dbReference>
<dbReference type="Gene3D" id="3.60.110.10">
    <property type="entry name" value="Carbon-nitrogen hydrolase"/>
    <property type="match status" value="1"/>
</dbReference>
<feature type="binding site" evidence="7">
    <location>
        <position position="139"/>
    </location>
    <ligand>
        <name>L-glutamine</name>
        <dbReference type="ChEBI" id="CHEBI:58359"/>
    </ligand>
</feature>
<feature type="binding site" evidence="7">
    <location>
        <position position="393"/>
    </location>
    <ligand>
        <name>deamido-NAD(+)</name>
        <dbReference type="ChEBI" id="CHEBI:58437"/>
        <note>ligand shared between two neighboring subunits</note>
    </ligand>
</feature>
<dbReference type="PANTHER" id="PTHR23090">
    <property type="entry name" value="NH 3 /GLUTAMINE-DEPENDENT NAD + SYNTHETASE"/>
    <property type="match status" value="1"/>
</dbReference>
<comment type="caution">
    <text evidence="7">Lacks conserved residue(s) required for the propagation of feature annotation.</text>
</comment>
<dbReference type="CDD" id="cd07570">
    <property type="entry name" value="GAT_Gln-NAD-synth"/>
    <property type="match status" value="1"/>
</dbReference>
<keyword evidence="5 7" id="KW-0067">ATP-binding</keyword>
<organism evidence="11 12">
    <name type="scientific">Roseateles oligotrophus</name>
    <dbReference type="NCBI Taxonomy" id="1769250"/>
    <lineage>
        <taxon>Bacteria</taxon>
        <taxon>Pseudomonadati</taxon>
        <taxon>Pseudomonadota</taxon>
        <taxon>Betaproteobacteria</taxon>
        <taxon>Burkholderiales</taxon>
        <taxon>Sphaerotilaceae</taxon>
        <taxon>Roseateles</taxon>
    </lineage>
</organism>
<dbReference type="GO" id="GO:0009435">
    <property type="term" value="P:NAD+ biosynthetic process"/>
    <property type="evidence" value="ECO:0007669"/>
    <property type="project" value="UniProtKB-UniRule"/>
</dbReference>
<dbReference type="EMBL" id="JACHLP010000004">
    <property type="protein sequence ID" value="MBB4843515.1"/>
    <property type="molecule type" value="Genomic_DNA"/>
</dbReference>
<dbReference type="HAMAP" id="MF_02090">
    <property type="entry name" value="NadE_glutamine_dep"/>
    <property type="match status" value="1"/>
</dbReference>
<comment type="pathway">
    <text evidence="1 7 8">Cofactor biosynthesis; NAD(+) biosynthesis; NAD(+) from deamido-NAD(+) (L-Gln route): step 1/1.</text>
</comment>
<dbReference type="EC" id="6.3.5.1" evidence="7 8"/>
<evidence type="ECO:0000259" key="10">
    <source>
        <dbReference type="PROSITE" id="PS50263"/>
    </source>
</evidence>